<proteinExistence type="predicted"/>
<protein>
    <submittedName>
        <fullName evidence="1">Uncharacterized protein</fullName>
    </submittedName>
</protein>
<keyword evidence="2" id="KW-1185">Reference proteome</keyword>
<evidence type="ECO:0000313" key="2">
    <source>
        <dbReference type="Proteomes" id="UP001500064"/>
    </source>
</evidence>
<comment type="caution">
    <text evidence="1">The sequence shown here is derived from an EMBL/GenBank/DDBJ whole genome shotgun (WGS) entry which is preliminary data.</text>
</comment>
<evidence type="ECO:0000313" key="1">
    <source>
        <dbReference type="EMBL" id="GAA1633195.1"/>
    </source>
</evidence>
<dbReference type="EMBL" id="BAAAMU010000020">
    <property type="protein sequence ID" value="GAA1633195.1"/>
    <property type="molecule type" value="Genomic_DNA"/>
</dbReference>
<gene>
    <name evidence="1" type="ORF">GCM10009733_032670</name>
</gene>
<accession>A0ABP4R292</accession>
<name>A0ABP4R292_9ACTN</name>
<reference evidence="2" key="1">
    <citation type="journal article" date="2019" name="Int. J. Syst. Evol. Microbiol.">
        <title>The Global Catalogue of Microorganisms (GCM) 10K type strain sequencing project: providing services to taxonomists for standard genome sequencing and annotation.</title>
        <authorList>
            <consortium name="The Broad Institute Genomics Platform"/>
            <consortium name="The Broad Institute Genome Sequencing Center for Infectious Disease"/>
            <person name="Wu L."/>
            <person name="Ma J."/>
        </authorList>
    </citation>
    <scope>NUCLEOTIDE SEQUENCE [LARGE SCALE GENOMIC DNA]</scope>
    <source>
        <strain evidence="2">JCM 13929</strain>
    </source>
</reference>
<dbReference type="Proteomes" id="UP001500064">
    <property type="component" value="Unassembled WGS sequence"/>
</dbReference>
<sequence length="90" mass="9377">MGAYAAAHPAAPDTSAAAVPTSRTGQWADRATGFASSCVGMDALPRTCLRETEVVGGTAARRIIPTTTTPATSPAMPREIHFFGMRPFDP</sequence>
<organism evidence="1 2">
    <name type="scientific">Nonomuraea maheshkhaliensis</name>
    <dbReference type="NCBI Taxonomy" id="419590"/>
    <lineage>
        <taxon>Bacteria</taxon>
        <taxon>Bacillati</taxon>
        <taxon>Actinomycetota</taxon>
        <taxon>Actinomycetes</taxon>
        <taxon>Streptosporangiales</taxon>
        <taxon>Streptosporangiaceae</taxon>
        <taxon>Nonomuraea</taxon>
    </lineage>
</organism>